<proteinExistence type="predicted"/>
<dbReference type="Proteomes" id="UP000730618">
    <property type="component" value="Unassembled WGS sequence"/>
</dbReference>
<dbReference type="RefSeq" id="WP_218102163.1">
    <property type="nucleotide sequence ID" value="NZ_CAJVCE010000024.1"/>
</dbReference>
<sequence>MDRKQIVKRHHPELNKWDPLSPFSVGNTEFAFTADITGLQSFPEQYEVPLGTQSNWGWHYTGGRDRFTEKDAEHQMFDTYGRLVGYPMKSGSKPEAYHWLRQNPHRLQLGRISLRFLLESGEEASADAINNIHQRLNLWSGILTSEYSVQGVPVRVTTACHGAIDTVGVRVESPLIGEGRLQAFIRFPAPDMVHTAWAKAVYPDWDHDDRHRTELRKLEARRARLERSMDEDRYEVGWEWSSGRLERTGAHEFTLVPESQGELLEFSVSFAPESPQSAPVHEIIESSERRWEAFWMSGAAIDFAGSRDPRAFELERRVVLSQFLCAMHSGGSLPPQETGLMYNSWFGKAHLEMHWWHAAHFPLWGREAYLLKSMNWYRDILPVARELAASQGYEGARWPKMVGFDGKPCPSPVANGLIWQQPHPMVLAEMCYQANPTRETLEQFRDIVFEAADFMVSYAHLDEDKGVYDLGPPLIPAQECHPLQGSKNPPYELEYWKQGLEIAIRWAERLQATVNPRWAEVALSMAAPPQADGVYLAHELCTDTFTGKNRDHPSMLGALGILPGTLIDPEVMRNTLLKVKEVWMWDSAWGWDFPMCAMTAARLGETELAVDFLLMDATKNTYLTNGHNYQRPGLTAYLPGNGGLLTAVAMMACGWKGNETAHNPGFPQDGSWNVKWEGLKPWL</sequence>
<comment type="caution">
    <text evidence="2">The sequence shown here is derived from an EMBL/GenBank/DDBJ whole genome shotgun (WGS) entry which is preliminary data.</text>
</comment>
<dbReference type="PANTHER" id="PTHR11051:SF8">
    <property type="entry name" value="PROTEIN-GLUCOSYLGALACTOSYLHYDROXYLYSINE GLUCOSIDASE"/>
    <property type="match status" value="1"/>
</dbReference>
<dbReference type="EMBL" id="CAJVCE010000024">
    <property type="protein sequence ID" value="CAG7654982.1"/>
    <property type="molecule type" value="Genomic_DNA"/>
</dbReference>
<evidence type="ECO:0000313" key="2">
    <source>
        <dbReference type="EMBL" id="CAG7654982.1"/>
    </source>
</evidence>
<gene>
    <name evidence="2" type="ORF">PAECIP111802_05962</name>
</gene>
<organism evidence="2 3">
    <name type="scientific">Paenibacillus allorhizosphaerae</name>
    <dbReference type="NCBI Taxonomy" id="2849866"/>
    <lineage>
        <taxon>Bacteria</taxon>
        <taxon>Bacillati</taxon>
        <taxon>Bacillota</taxon>
        <taxon>Bacilli</taxon>
        <taxon>Bacillales</taxon>
        <taxon>Paenibacillaceae</taxon>
        <taxon>Paenibacillus</taxon>
    </lineage>
</organism>
<feature type="coiled-coil region" evidence="1">
    <location>
        <begin position="208"/>
        <end position="235"/>
    </location>
</feature>
<name>A0ABM8VRE3_9BACL</name>
<keyword evidence="1" id="KW-0175">Coiled coil</keyword>
<keyword evidence="3" id="KW-1185">Reference proteome</keyword>
<evidence type="ECO:0000256" key="1">
    <source>
        <dbReference type="SAM" id="Coils"/>
    </source>
</evidence>
<reference evidence="2 3" key="1">
    <citation type="submission" date="2021-06" db="EMBL/GenBank/DDBJ databases">
        <authorList>
            <person name="Criscuolo A."/>
        </authorList>
    </citation>
    <scope>NUCLEOTIDE SEQUENCE [LARGE SCALE GENOMIC DNA]</scope>
    <source>
        <strain evidence="3">CIP 111802</strain>
    </source>
</reference>
<evidence type="ECO:0008006" key="4">
    <source>
        <dbReference type="Google" id="ProtNLM"/>
    </source>
</evidence>
<dbReference type="PANTHER" id="PTHR11051">
    <property type="entry name" value="GLYCOSYL HYDROLASE-RELATED"/>
    <property type="match status" value="1"/>
</dbReference>
<accession>A0ABM8VRE3</accession>
<evidence type="ECO:0000313" key="3">
    <source>
        <dbReference type="Proteomes" id="UP000730618"/>
    </source>
</evidence>
<protein>
    <recommendedName>
        <fullName evidence="4">Glycoside hydrolase family 65</fullName>
    </recommendedName>
</protein>